<reference evidence="1 2" key="1">
    <citation type="submission" date="2018-10" db="EMBL/GenBank/DDBJ databases">
        <title>A high-quality apple genome assembly.</title>
        <authorList>
            <person name="Hu J."/>
        </authorList>
    </citation>
    <scope>NUCLEOTIDE SEQUENCE [LARGE SCALE GENOMIC DNA]</scope>
    <source>
        <strain evidence="2">cv. HFTH1</strain>
        <tissue evidence="1">Young leaf</tissue>
    </source>
</reference>
<dbReference type="EMBL" id="RDQH01000341">
    <property type="protein sequence ID" value="RXH74374.1"/>
    <property type="molecule type" value="Genomic_DNA"/>
</dbReference>
<keyword evidence="2" id="KW-1185">Reference proteome</keyword>
<protein>
    <submittedName>
        <fullName evidence="1">Uncharacterized protein</fullName>
    </submittedName>
</protein>
<organism evidence="1 2">
    <name type="scientific">Malus domestica</name>
    <name type="common">Apple</name>
    <name type="synonym">Pyrus malus</name>
    <dbReference type="NCBI Taxonomy" id="3750"/>
    <lineage>
        <taxon>Eukaryota</taxon>
        <taxon>Viridiplantae</taxon>
        <taxon>Streptophyta</taxon>
        <taxon>Embryophyta</taxon>
        <taxon>Tracheophyta</taxon>
        <taxon>Spermatophyta</taxon>
        <taxon>Magnoliopsida</taxon>
        <taxon>eudicotyledons</taxon>
        <taxon>Gunneridae</taxon>
        <taxon>Pentapetalae</taxon>
        <taxon>rosids</taxon>
        <taxon>fabids</taxon>
        <taxon>Rosales</taxon>
        <taxon>Rosaceae</taxon>
        <taxon>Amygdaloideae</taxon>
        <taxon>Maleae</taxon>
        <taxon>Malus</taxon>
    </lineage>
</organism>
<name>A0A498HVS1_MALDO</name>
<sequence length="120" mass="13530">MREWLLSVVETQKTKFELVCIVLWGMWQARNSLVWEGQRGKPMEVVQNVVSWYQVFLAAQVVPRVSRPVSQLKWMAPTGWSGVLGVWKWCYRMGYGAVYSTGGIIRGYLGGTSVGGEVAD</sequence>
<dbReference type="AlphaFoldDB" id="A0A498HVS1"/>
<evidence type="ECO:0000313" key="2">
    <source>
        <dbReference type="Proteomes" id="UP000290289"/>
    </source>
</evidence>
<gene>
    <name evidence="1" type="ORF">DVH24_029095</name>
</gene>
<proteinExistence type="predicted"/>
<evidence type="ECO:0000313" key="1">
    <source>
        <dbReference type="EMBL" id="RXH74374.1"/>
    </source>
</evidence>
<comment type="caution">
    <text evidence="1">The sequence shown here is derived from an EMBL/GenBank/DDBJ whole genome shotgun (WGS) entry which is preliminary data.</text>
</comment>
<accession>A0A498HVS1</accession>
<dbReference type="Proteomes" id="UP000290289">
    <property type="component" value="Chromosome 15"/>
</dbReference>